<dbReference type="Proteomes" id="UP000582974">
    <property type="component" value="Unassembled WGS sequence"/>
</dbReference>
<sequence>MRTANYDYVVVGGGSSGAIVGSRLAEGGAKVLLLEAGGTDRRPDVLIPAGVVSAYQRLNWKYPVEPDPTRTNSPEAWMAGKVLGGGGSINSCVYVRGNRADFDGWAKLGCSGWDYDSVLPSFKRMESWERGANEYRGGDGPISVKLQGYRDQANLAYLESALQAGHPRTEDYNGAIQDGVDLIQVNHRQRGTRSQASREYLRSVAPKGNLTVQKKAMVHRVLFDGDRAIGVEYRLDGKLERARVREEVILCAGSLSSPKILMLSGIGPRDTLNEFDIDVVHVNPGVGANLHDHAFLMQRWHANIPTANKMRASTLLKGLRDYALYGSGMLAITMVQVQVMHKTDPARETPDLQLQFVPVAITRGVDEDGAFNVQPAKYDGFLASSTLLHPRARGTVSLRSSDPEAPPLINYQYLAEEEDVRDIISGAWEVRRIMEQPAIADLIGEPFEPEAMCRTDADWKQYAREYVTSSYHPVGTCKMGNDDRSVVDPELRVNGVKGLRVADASIMPTVTSGNTNAPAMMIGERAAELILRSA</sequence>
<evidence type="ECO:0000313" key="9">
    <source>
        <dbReference type="EMBL" id="MBA0126735.1"/>
    </source>
</evidence>
<accession>A0A838AC21</accession>
<dbReference type="Gene3D" id="3.30.410.40">
    <property type="match status" value="1"/>
</dbReference>
<name>A0A838AC21_9PSEU</name>
<dbReference type="InterPro" id="IPR000172">
    <property type="entry name" value="GMC_OxRdtase_N"/>
</dbReference>
<dbReference type="Pfam" id="PF00732">
    <property type="entry name" value="GMC_oxred_N"/>
    <property type="match status" value="1"/>
</dbReference>
<keyword evidence="4 5" id="KW-0274">FAD</keyword>
<evidence type="ECO:0000256" key="1">
    <source>
        <dbReference type="ARBA" id="ARBA00001974"/>
    </source>
</evidence>
<evidence type="ECO:0000256" key="2">
    <source>
        <dbReference type="ARBA" id="ARBA00010790"/>
    </source>
</evidence>
<dbReference type="InterPro" id="IPR007867">
    <property type="entry name" value="GMC_OxRtase_C"/>
</dbReference>
<evidence type="ECO:0000256" key="5">
    <source>
        <dbReference type="PIRSR" id="PIRSR000137-2"/>
    </source>
</evidence>
<feature type="domain" description="Glucose-methanol-choline oxidoreductase N-terminal" evidence="7">
    <location>
        <begin position="80"/>
        <end position="103"/>
    </location>
</feature>
<evidence type="ECO:0000259" key="7">
    <source>
        <dbReference type="PROSITE" id="PS00623"/>
    </source>
</evidence>
<dbReference type="Pfam" id="PF05199">
    <property type="entry name" value="GMC_oxred_C"/>
    <property type="match status" value="1"/>
</dbReference>
<feature type="binding site" evidence="5">
    <location>
        <begin position="90"/>
        <end position="93"/>
    </location>
    <ligand>
        <name>FAD</name>
        <dbReference type="ChEBI" id="CHEBI:57692"/>
    </ligand>
</feature>
<feature type="binding site" evidence="5">
    <location>
        <position position="82"/>
    </location>
    <ligand>
        <name>FAD</name>
        <dbReference type="ChEBI" id="CHEBI:57692"/>
    </ligand>
</feature>
<dbReference type="SUPFAM" id="SSF54373">
    <property type="entry name" value="FAD-linked reductases, C-terminal domain"/>
    <property type="match status" value="1"/>
</dbReference>
<keyword evidence="3 6" id="KW-0285">Flavoprotein</keyword>
<organism evidence="9 10">
    <name type="scientific">Haloechinothrix aidingensis</name>
    <dbReference type="NCBI Taxonomy" id="2752311"/>
    <lineage>
        <taxon>Bacteria</taxon>
        <taxon>Bacillati</taxon>
        <taxon>Actinomycetota</taxon>
        <taxon>Actinomycetes</taxon>
        <taxon>Pseudonocardiales</taxon>
        <taxon>Pseudonocardiaceae</taxon>
        <taxon>Haloechinothrix</taxon>
    </lineage>
</organism>
<protein>
    <submittedName>
        <fullName evidence="9">GMC family oxidoreductase N-terminal domain-containing protein</fullName>
    </submittedName>
</protein>
<gene>
    <name evidence="9" type="ORF">H0B56_14385</name>
</gene>
<dbReference type="GO" id="GO:0016614">
    <property type="term" value="F:oxidoreductase activity, acting on CH-OH group of donors"/>
    <property type="evidence" value="ECO:0007669"/>
    <property type="project" value="InterPro"/>
</dbReference>
<comment type="caution">
    <text evidence="9">The sequence shown here is derived from an EMBL/GenBank/DDBJ whole genome shotgun (WGS) entry which is preliminary data.</text>
</comment>
<dbReference type="PANTHER" id="PTHR11552:SF147">
    <property type="entry name" value="CHOLINE DEHYDROGENASE, MITOCHONDRIAL"/>
    <property type="match status" value="1"/>
</dbReference>
<proteinExistence type="inferred from homology"/>
<dbReference type="AlphaFoldDB" id="A0A838AC21"/>
<dbReference type="EMBL" id="JACCKD010000005">
    <property type="protein sequence ID" value="MBA0126735.1"/>
    <property type="molecule type" value="Genomic_DNA"/>
</dbReference>
<dbReference type="PIRSF" id="PIRSF000137">
    <property type="entry name" value="Alcohol_oxidase"/>
    <property type="match status" value="1"/>
</dbReference>
<dbReference type="Gene3D" id="3.50.50.60">
    <property type="entry name" value="FAD/NAD(P)-binding domain"/>
    <property type="match status" value="1"/>
</dbReference>
<evidence type="ECO:0000313" key="10">
    <source>
        <dbReference type="Proteomes" id="UP000582974"/>
    </source>
</evidence>
<feature type="binding site" evidence="5">
    <location>
        <position position="218"/>
    </location>
    <ligand>
        <name>FAD</name>
        <dbReference type="ChEBI" id="CHEBI:57692"/>
    </ligand>
</feature>
<evidence type="ECO:0000256" key="4">
    <source>
        <dbReference type="ARBA" id="ARBA00022827"/>
    </source>
</evidence>
<dbReference type="SUPFAM" id="SSF51905">
    <property type="entry name" value="FAD/NAD(P)-binding domain"/>
    <property type="match status" value="1"/>
</dbReference>
<evidence type="ECO:0000256" key="6">
    <source>
        <dbReference type="RuleBase" id="RU003968"/>
    </source>
</evidence>
<comment type="similarity">
    <text evidence="2 6">Belongs to the GMC oxidoreductase family.</text>
</comment>
<comment type="cofactor">
    <cofactor evidence="1 5">
        <name>FAD</name>
        <dbReference type="ChEBI" id="CHEBI:57692"/>
    </cofactor>
</comment>
<feature type="domain" description="Glucose-methanol-choline oxidoreductase N-terminal" evidence="8">
    <location>
        <begin position="253"/>
        <end position="267"/>
    </location>
</feature>
<dbReference type="InterPro" id="IPR012132">
    <property type="entry name" value="GMC_OxRdtase"/>
</dbReference>
<reference evidence="9 10" key="1">
    <citation type="submission" date="2020-07" db="EMBL/GenBank/DDBJ databases">
        <title>Genome of Haloechinothrix sp.</title>
        <authorList>
            <person name="Tang S.-K."/>
            <person name="Yang L."/>
            <person name="Zhu W.-Y."/>
        </authorList>
    </citation>
    <scope>NUCLEOTIDE SEQUENCE [LARGE SCALE GENOMIC DNA]</scope>
    <source>
        <strain evidence="9 10">YIM 98757</strain>
    </source>
</reference>
<keyword evidence="10" id="KW-1185">Reference proteome</keyword>
<evidence type="ECO:0000259" key="8">
    <source>
        <dbReference type="PROSITE" id="PS00624"/>
    </source>
</evidence>
<dbReference type="PROSITE" id="PS00623">
    <property type="entry name" value="GMC_OXRED_1"/>
    <property type="match status" value="1"/>
</dbReference>
<dbReference type="PANTHER" id="PTHR11552">
    <property type="entry name" value="GLUCOSE-METHANOL-CHOLINE GMC OXIDOREDUCTASE"/>
    <property type="match status" value="1"/>
</dbReference>
<dbReference type="PROSITE" id="PS00624">
    <property type="entry name" value="GMC_OXRED_2"/>
    <property type="match status" value="1"/>
</dbReference>
<dbReference type="InterPro" id="IPR036188">
    <property type="entry name" value="FAD/NAD-bd_sf"/>
</dbReference>
<evidence type="ECO:0000256" key="3">
    <source>
        <dbReference type="ARBA" id="ARBA00022630"/>
    </source>
</evidence>
<dbReference type="GO" id="GO:0050660">
    <property type="term" value="F:flavin adenine dinucleotide binding"/>
    <property type="evidence" value="ECO:0007669"/>
    <property type="project" value="InterPro"/>
</dbReference>
<dbReference type="RefSeq" id="WP_180893584.1">
    <property type="nucleotide sequence ID" value="NZ_JACCKD010000005.1"/>
</dbReference>